<accession>A0ABU8UUL0</accession>
<proteinExistence type="predicted"/>
<organism evidence="1 2">
    <name type="scientific">Streptomyces machairae</name>
    <dbReference type="NCBI Taxonomy" id="3134109"/>
    <lineage>
        <taxon>Bacteria</taxon>
        <taxon>Bacillati</taxon>
        <taxon>Actinomycetota</taxon>
        <taxon>Actinomycetes</taxon>
        <taxon>Kitasatosporales</taxon>
        <taxon>Streptomycetaceae</taxon>
        <taxon>Streptomyces</taxon>
    </lineage>
</organism>
<evidence type="ECO:0000313" key="1">
    <source>
        <dbReference type="EMBL" id="MEJ8672582.1"/>
    </source>
</evidence>
<dbReference type="InterPro" id="IPR029074">
    <property type="entry name" value="Imm49"/>
</dbReference>
<dbReference type="Proteomes" id="UP001376459">
    <property type="component" value="Unassembled WGS sequence"/>
</dbReference>
<dbReference type="Pfam" id="PF15575">
    <property type="entry name" value="Imm49"/>
    <property type="match status" value="1"/>
</dbReference>
<protein>
    <submittedName>
        <fullName evidence="1">Imm49 family immunity protein</fullName>
    </submittedName>
</protein>
<dbReference type="EMBL" id="JBBKAK010000001">
    <property type="protein sequence ID" value="MEJ8672582.1"/>
    <property type="molecule type" value="Genomic_DNA"/>
</dbReference>
<evidence type="ECO:0000313" key="2">
    <source>
        <dbReference type="Proteomes" id="UP001376459"/>
    </source>
</evidence>
<keyword evidence="2" id="KW-1185">Reference proteome</keyword>
<sequence length="223" mass="24036">MGCFPNGDFDIPLPLVGETLSDEDIWYRERSEPAVPATTARTRVQAFALCVASGLIWQRERVIGPLLHEDYAPAVRDGIPYSERESVSAPGDLAEMDALCAYLTVVHGPVPGALPGPVPLRKPDAEARARAAGQLDAGGTPTPDQRLLRVLLDDDQVTFERALEERLVAHREHTGSDPAPRSLLPVGAVALAALASLAHGWQLSVRSGYLPNPWSVPRSGSRR</sequence>
<reference evidence="1 2" key="1">
    <citation type="submission" date="2024-03" db="EMBL/GenBank/DDBJ databases">
        <title>Novel Streptomyces species of biotechnological and ecological value are a feature of Machair soil.</title>
        <authorList>
            <person name="Prole J.R."/>
            <person name="Goodfellow M."/>
            <person name="Allenby N."/>
            <person name="Ward A.C."/>
        </authorList>
    </citation>
    <scope>NUCLEOTIDE SEQUENCE [LARGE SCALE GENOMIC DNA]</scope>
    <source>
        <strain evidence="1 2">MS1.AVA.1</strain>
    </source>
</reference>
<comment type="caution">
    <text evidence="1">The sequence shown here is derived from an EMBL/GenBank/DDBJ whole genome shotgun (WGS) entry which is preliminary data.</text>
</comment>
<gene>
    <name evidence="1" type="ORF">WKI71_42405</name>
</gene>
<name>A0ABU8UUL0_9ACTN</name>